<comment type="similarity">
    <text evidence="1">Belongs to the helicase family.</text>
</comment>
<dbReference type="GO" id="GO:0043139">
    <property type="term" value="F:5'-3' DNA helicase activity"/>
    <property type="evidence" value="ECO:0007669"/>
    <property type="project" value="UniProtKB-EC"/>
</dbReference>
<dbReference type="PANTHER" id="PTHR10492">
    <property type="match status" value="1"/>
</dbReference>
<dbReference type="GeneID" id="20217477"/>
<dbReference type="CTD" id="20217477"/>
<dbReference type="GO" id="GO:0006310">
    <property type="term" value="P:DNA recombination"/>
    <property type="evidence" value="ECO:0007669"/>
    <property type="project" value="UniProtKB-KW"/>
</dbReference>
<organism evidence="4 5">
    <name type="scientific">Helobdella robusta</name>
    <name type="common">Californian leech</name>
    <dbReference type="NCBI Taxonomy" id="6412"/>
    <lineage>
        <taxon>Eukaryota</taxon>
        <taxon>Metazoa</taxon>
        <taxon>Spiralia</taxon>
        <taxon>Lophotrochozoa</taxon>
        <taxon>Annelida</taxon>
        <taxon>Clitellata</taxon>
        <taxon>Hirudinea</taxon>
        <taxon>Rhynchobdellida</taxon>
        <taxon>Glossiphoniidae</taxon>
        <taxon>Helobdella</taxon>
    </lineage>
</organism>
<gene>
    <name evidence="4" type="primary">20217477</name>
    <name evidence="3" type="ORF">HELRODRAFT_93087</name>
</gene>
<keyword evidence="1" id="KW-0547">Nucleotide-binding</keyword>
<reference evidence="3 5" key="2">
    <citation type="journal article" date="2013" name="Nature">
        <title>Insights into bilaterian evolution from three spiralian genomes.</title>
        <authorList>
            <person name="Simakov O."/>
            <person name="Marletaz F."/>
            <person name="Cho S.J."/>
            <person name="Edsinger-Gonzales E."/>
            <person name="Havlak P."/>
            <person name="Hellsten U."/>
            <person name="Kuo D.H."/>
            <person name="Larsson T."/>
            <person name="Lv J."/>
            <person name="Arendt D."/>
            <person name="Savage R."/>
            <person name="Osoegawa K."/>
            <person name="de Jong P."/>
            <person name="Grimwood J."/>
            <person name="Chapman J.A."/>
            <person name="Shapiro H."/>
            <person name="Aerts A."/>
            <person name="Otillar R.P."/>
            <person name="Terry A.Y."/>
            <person name="Boore J.L."/>
            <person name="Grigoriev I.V."/>
            <person name="Lindberg D.R."/>
            <person name="Seaver E.C."/>
            <person name="Weisblat D.A."/>
            <person name="Putnam N.H."/>
            <person name="Rokhsar D.S."/>
        </authorList>
    </citation>
    <scope>NUCLEOTIDE SEQUENCE</scope>
</reference>
<dbReference type="GO" id="GO:0016787">
    <property type="term" value="F:hydrolase activity"/>
    <property type="evidence" value="ECO:0007669"/>
    <property type="project" value="UniProtKB-KW"/>
</dbReference>
<protein>
    <recommendedName>
        <fullName evidence="1">ATP-dependent DNA helicase</fullName>
        <ecNumber evidence="1">5.6.2.3</ecNumber>
    </recommendedName>
</protein>
<dbReference type="EnsemblMetazoa" id="HelroT93087">
    <property type="protein sequence ID" value="HelroP93087"/>
    <property type="gene ID" value="HelroG93087"/>
</dbReference>
<dbReference type="OrthoDB" id="6155655at2759"/>
<keyword evidence="1" id="KW-0234">DNA repair</keyword>
<dbReference type="Pfam" id="PF05970">
    <property type="entry name" value="PIF1"/>
    <property type="match status" value="1"/>
</dbReference>
<keyword evidence="1" id="KW-0378">Hydrolase</keyword>
<dbReference type="Proteomes" id="UP000015101">
    <property type="component" value="Unassembled WGS sequence"/>
</dbReference>
<sequence length="93" mass="10118">LFFIDGPGGTGKTFVFNALLCHVRRQGKFSLAVATSGIAALLLDGGRTAHSRFKIPLEIHYNSMCSIPVNSQIANLLRATKLIIWDEASMISK</sequence>
<dbReference type="eggNOG" id="KOG0987">
    <property type="taxonomic scope" value="Eukaryota"/>
</dbReference>
<keyword evidence="1" id="KW-0227">DNA damage</keyword>
<dbReference type="KEGG" id="hro:HELRODRAFT_93087"/>
<evidence type="ECO:0000313" key="3">
    <source>
        <dbReference type="EMBL" id="ESN99485.1"/>
    </source>
</evidence>
<name>T1G8T0_HELRO</name>
<dbReference type="EMBL" id="KB097119">
    <property type="protein sequence ID" value="ESN99485.1"/>
    <property type="molecule type" value="Genomic_DNA"/>
</dbReference>
<proteinExistence type="inferred from homology"/>
<dbReference type="OMA" id="PLEIHYN"/>
<evidence type="ECO:0000313" key="5">
    <source>
        <dbReference type="Proteomes" id="UP000015101"/>
    </source>
</evidence>
<keyword evidence="1" id="KW-0347">Helicase</keyword>
<dbReference type="RefSeq" id="XP_009022416.1">
    <property type="nucleotide sequence ID" value="XM_009024168.1"/>
</dbReference>
<reference evidence="5" key="1">
    <citation type="submission" date="2012-12" db="EMBL/GenBank/DDBJ databases">
        <authorList>
            <person name="Hellsten U."/>
            <person name="Grimwood J."/>
            <person name="Chapman J.A."/>
            <person name="Shapiro H."/>
            <person name="Aerts A."/>
            <person name="Otillar R.P."/>
            <person name="Terry A.Y."/>
            <person name="Boore J.L."/>
            <person name="Simakov O."/>
            <person name="Marletaz F."/>
            <person name="Cho S.-J."/>
            <person name="Edsinger-Gonzales E."/>
            <person name="Havlak P."/>
            <person name="Kuo D.-H."/>
            <person name="Larsson T."/>
            <person name="Lv J."/>
            <person name="Arendt D."/>
            <person name="Savage R."/>
            <person name="Osoegawa K."/>
            <person name="de Jong P."/>
            <person name="Lindberg D.R."/>
            <person name="Seaver E.C."/>
            <person name="Weisblat D.A."/>
            <person name="Putnam N.H."/>
            <person name="Grigoriev I.V."/>
            <person name="Rokhsar D.S."/>
        </authorList>
    </citation>
    <scope>NUCLEOTIDE SEQUENCE</scope>
</reference>
<reference evidence="4" key="3">
    <citation type="submission" date="2015-06" db="UniProtKB">
        <authorList>
            <consortium name="EnsemblMetazoa"/>
        </authorList>
    </citation>
    <scope>IDENTIFICATION</scope>
</reference>
<dbReference type="SUPFAM" id="SSF52540">
    <property type="entry name" value="P-loop containing nucleoside triphosphate hydrolases"/>
    <property type="match status" value="1"/>
</dbReference>
<dbReference type="EC" id="5.6.2.3" evidence="1"/>
<dbReference type="AlphaFoldDB" id="T1G8T0"/>
<dbReference type="InterPro" id="IPR010285">
    <property type="entry name" value="DNA_helicase_pif1-like_DEAD"/>
</dbReference>
<dbReference type="HOGENOM" id="CLU_001324_9_4_1"/>
<evidence type="ECO:0000259" key="2">
    <source>
        <dbReference type="Pfam" id="PF05970"/>
    </source>
</evidence>
<comment type="catalytic activity">
    <reaction evidence="1">
        <text>ATP + H2O = ADP + phosphate + H(+)</text>
        <dbReference type="Rhea" id="RHEA:13065"/>
        <dbReference type="ChEBI" id="CHEBI:15377"/>
        <dbReference type="ChEBI" id="CHEBI:15378"/>
        <dbReference type="ChEBI" id="CHEBI:30616"/>
        <dbReference type="ChEBI" id="CHEBI:43474"/>
        <dbReference type="ChEBI" id="CHEBI:456216"/>
        <dbReference type="EC" id="5.6.2.3"/>
    </reaction>
</comment>
<dbReference type="GO" id="GO:0005524">
    <property type="term" value="F:ATP binding"/>
    <property type="evidence" value="ECO:0007669"/>
    <property type="project" value="UniProtKB-KW"/>
</dbReference>
<dbReference type="GO" id="GO:0000723">
    <property type="term" value="P:telomere maintenance"/>
    <property type="evidence" value="ECO:0007669"/>
    <property type="project" value="InterPro"/>
</dbReference>
<dbReference type="PANTHER" id="PTHR10492:SF57">
    <property type="entry name" value="ATP-DEPENDENT DNA HELICASE"/>
    <property type="match status" value="1"/>
</dbReference>
<dbReference type="STRING" id="6412.T1G8T0"/>
<keyword evidence="1" id="KW-0067">ATP-binding</keyword>
<evidence type="ECO:0000313" key="4">
    <source>
        <dbReference type="EnsemblMetazoa" id="HelroP93087"/>
    </source>
</evidence>
<comment type="cofactor">
    <cofactor evidence="1">
        <name>Mg(2+)</name>
        <dbReference type="ChEBI" id="CHEBI:18420"/>
    </cofactor>
</comment>
<dbReference type="GO" id="GO:0006281">
    <property type="term" value="P:DNA repair"/>
    <property type="evidence" value="ECO:0007669"/>
    <property type="project" value="UniProtKB-KW"/>
</dbReference>
<feature type="domain" description="DNA helicase Pif1-like DEAD-box helicase" evidence="2">
    <location>
        <begin position="2"/>
        <end position="93"/>
    </location>
</feature>
<accession>T1G8T0</accession>
<keyword evidence="5" id="KW-1185">Reference proteome</keyword>
<keyword evidence="1" id="KW-0233">DNA recombination</keyword>
<dbReference type="Gene3D" id="3.40.50.300">
    <property type="entry name" value="P-loop containing nucleotide triphosphate hydrolases"/>
    <property type="match status" value="1"/>
</dbReference>
<dbReference type="EMBL" id="AMQM01012005">
    <property type="status" value="NOT_ANNOTATED_CDS"/>
    <property type="molecule type" value="Genomic_DNA"/>
</dbReference>
<dbReference type="InParanoid" id="T1G8T0"/>
<dbReference type="InterPro" id="IPR027417">
    <property type="entry name" value="P-loop_NTPase"/>
</dbReference>
<evidence type="ECO:0000256" key="1">
    <source>
        <dbReference type="RuleBase" id="RU363044"/>
    </source>
</evidence>